<evidence type="ECO:0000256" key="1">
    <source>
        <dbReference type="ARBA" id="ARBA00022793"/>
    </source>
</evidence>
<dbReference type="PANTHER" id="PTHR21240:SF31">
    <property type="entry name" value="AMIDOHYDROLASE FAMILY PROTEIN (AFU_ORTHOLOGUE AFUA_7G05840)"/>
    <property type="match status" value="1"/>
</dbReference>
<dbReference type="SUPFAM" id="SSF51556">
    <property type="entry name" value="Metallo-dependent hydrolases"/>
    <property type="match status" value="1"/>
</dbReference>
<gene>
    <name evidence="5" type="ORF">K444DRAFT_556272</name>
</gene>
<dbReference type="STRING" id="1095630.A0A2J6TKK8"/>
<dbReference type="GO" id="GO:0019748">
    <property type="term" value="P:secondary metabolic process"/>
    <property type="evidence" value="ECO:0007669"/>
    <property type="project" value="TreeGrafter"/>
</dbReference>
<dbReference type="InterPro" id="IPR032466">
    <property type="entry name" value="Metal_Hydrolase"/>
</dbReference>
<dbReference type="OrthoDB" id="432010at2759"/>
<dbReference type="RefSeq" id="XP_024740463.1">
    <property type="nucleotide sequence ID" value="XM_024876737.1"/>
</dbReference>
<sequence length="385" mass="43745">MLGKIALEECWTIPEALANNDPGKFVASGTGDRLTRELLDIHDMRLRQMDENGVDFMVLSFVSAGCQGISDPAKAEALATLANDKLEEEVMKNPTRFAAFAAVSMHDPKQAAKELTRCMTEKKGFVGVLLNDFQSSGPDGNTMLFFDQPEYDPFWKTANDLKTPVYLHPRISSSLIHNQMWKGRPWLDFSALGYADRLNMHILGIITNGVLDRFPDVKLIFGHMGEHIPYDIYRIDHKLDRARFPKMPMRKDKLVRDYFGDQVFITTSGHFSTLLNWDRFIVQQTPALVCAMGEIGSQSIMFSIDYPFESIPNACAWWDEHVSVNQHDLVNMGRNNVLKVLPRLTEEPHNLKIMTPAEGQVGGLREGKVTYGMYNEDWSRRLVKQ</sequence>
<proteinExistence type="inferred from homology"/>
<name>A0A2J6TKK8_9HELO</name>
<protein>
    <recommendedName>
        <fullName evidence="4">Amidohydrolase-related domain-containing protein</fullName>
    </recommendedName>
</protein>
<dbReference type="Proteomes" id="UP000235371">
    <property type="component" value="Unassembled WGS sequence"/>
</dbReference>
<evidence type="ECO:0000313" key="5">
    <source>
        <dbReference type="EMBL" id="PMD63559.1"/>
    </source>
</evidence>
<dbReference type="GeneID" id="36584816"/>
<evidence type="ECO:0000256" key="2">
    <source>
        <dbReference type="ARBA" id="ARBA00023239"/>
    </source>
</evidence>
<dbReference type="InterPro" id="IPR006680">
    <property type="entry name" value="Amidohydro-rel"/>
</dbReference>
<dbReference type="GO" id="GO:0005829">
    <property type="term" value="C:cytosol"/>
    <property type="evidence" value="ECO:0007669"/>
    <property type="project" value="TreeGrafter"/>
</dbReference>
<keyword evidence="1 3" id="KW-0210">Decarboxylase</keyword>
<dbReference type="GO" id="GO:0016831">
    <property type="term" value="F:carboxy-lyase activity"/>
    <property type="evidence" value="ECO:0007669"/>
    <property type="project" value="UniProtKB-KW"/>
</dbReference>
<dbReference type="AlphaFoldDB" id="A0A2J6TKK8"/>
<keyword evidence="2 3" id="KW-0456">Lyase</keyword>
<comment type="similarity">
    <text evidence="3">Belongs to the metallo-dependent hydrolases superfamily.</text>
</comment>
<dbReference type="InParanoid" id="A0A2J6TKK8"/>
<reference evidence="5 6" key="1">
    <citation type="submission" date="2016-04" db="EMBL/GenBank/DDBJ databases">
        <title>A degradative enzymes factory behind the ericoid mycorrhizal symbiosis.</title>
        <authorList>
            <consortium name="DOE Joint Genome Institute"/>
            <person name="Martino E."/>
            <person name="Morin E."/>
            <person name="Grelet G."/>
            <person name="Kuo A."/>
            <person name="Kohler A."/>
            <person name="Daghino S."/>
            <person name="Barry K."/>
            <person name="Choi C."/>
            <person name="Cichocki N."/>
            <person name="Clum A."/>
            <person name="Copeland A."/>
            <person name="Hainaut M."/>
            <person name="Haridas S."/>
            <person name="Labutti K."/>
            <person name="Lindquist E."/>
            <person name="Lipzen A."/>
            <person name="Khouja H.-R."/>
            <person name="Murat C."/>
            <person name="Ohm R."/>
            <person name="Olson A."/>
            <person name="Spatafora J."/>
            <person name="Veneault-Fourrey C."/>
            <person name="Henrissat B."/>
            <person name="Grigoriev I."/>
            <person name="Martin F."/>
            <person name="Perotto S."/>
        </authorList>
    </citation>
    <scope>NUCLEOTIDE SEQUENCE [LARGE SCALE GENOMIC DNA]</scope>
    <source>
        <strain evidence="5 6">E</strain>
    </source>
</reference>
<feature type="domain" description="Amidohydrolase-related" evidence="4">
    <location>
        <begin position="42"/>
        <end position="309"/>
    </location>
</feature>
<dbReference type="GO" id="GO:0016787">
    <property type="term" value="F:hydrolase activity"/>
    <property type="evidence" value="ECO:0007669"/>
    <property type="project" value="InterPro"/>
</dbReference>
<dbReference type="PANTHER" id="PTHR21240">
    <property type="entry name" value="2-AMINO-3-CARBOXYLMUCONATE-6-SEMIALDEHYDE DECARBOXYLASE"/>
    <property type="match status" value="1"/>
</dbReference>
<dbReference type="Pfam" id="PF04909">
    <property type="entry name" value="Amidohydro_2"/>
    <property type="match status" value="1"/>
</dbReference>
<keyword evidence="6" id="KW-1185">Reference proteome</keyword>
<dbReference type="EMBL" id="KZ613780">
    <property type="protein sequence ID" value="PMD63559.1"/>
    <property type="molecule type" value="Genomic_DNA"/>
</dbReference>
<evidence type="ECO:0000256" key="3">
    <source>
        <dbReference type="RuleBase" id="RU366045"/>
    </source>
</evidence>
<dbReference type="Gene3D" id="3.20.20.140">
    <property type="entry name" value="Metal-dependent hydrolases"/>
    <property type="match status" value="1"/>
</dbReference>
<dbReference type="InterPro" id="IPR032465">
    <property type="entry name" value="ACMSD"/>
</dbReference>
<evidence type="ECO:0000313" key="6">
    <source>
        <dbReference type="Proteomes" id="UP000235371"/>
    </source>
</evidence>
<organism evidence="5 6">
    <name type="scientific">Hyaloscypha bicolor E</name>
    <dbReference type="NCBI Taxonomy" id="1095630"/>
    <lineage>
        <taxon>Eukaryota</taxon>
        <taxon>Fungi</taxon>
        <taxon>Dikarya</taxon>
        <taxon>Ascomycota</taxon>
        <taxon>Pezizomycotina</taxon>
        <taxon>Leotiomycetes</taxon>
        <taxon>Helotiales</taxon>
        <taxon>Hyaloscyphaceae</taxon>
        <taxon>Hyaloscypha</taxon>
        <taxon>Hyaloscypha bicolor</taxon>
    </lineage>
</organism>
<accession>A0A2J6TKK8</accession>
<evidence type="ECO:0000259" key="4">
    <source>
        <dbReference type="Pfam" id="PF04909"/>
    </source>
</evidence>